<evidence type="ECO:0000313" key="2">
    <source>
        <dbReference type="EMBL" id="KAF3766844.1"/>
    </source>
</evidence>
<dbReference type="EMBL" id="MU032346">
    <property type="protein sequence ID" value="KAF3766844.1"/>
    <property type="molecule type" value="Genomic_DNA"/>
</dbReference>
<name>A0A9P4Y5I3_CRYP1</name>
<dbReference type="Proteomes" id="UP000803844">
    <property type="component" value="Unassembled WGS sequence"/>
</dbReference>
<dbReference type="GeneID" id="63832620"/>
<feature type="non-terminal residue" evidence="2">
    <location>
        <position position="1"/>
    </location>
</feature>
<keyword evidence="3" id="KW-1185">Reference proteome</keyword>
<accession>A0A9P4Y5I3</accession>
<comment type="caution">
    <text evidence="2">The sequence shown here is derived from an EMBL/GenBank/DDBJ whole genome shotgun (WGS) entry which is preliminary data.</text>
</comment>
<evidence type="ECO:0000256" key="1">
    <source>
        <dbReference type="SAM" id="MobiDB-lite"/>
    </source>
</evidence>
<feature type="compositionally biased region" description="Polar residues" evidence="1">
    <location>
        <begin position="308"/>
        <end position="317"/>
    </location>
</feature>
<protein>
    <submittedName>
        <fullName evidence="2">Uncharacterized protein</fullName>
    </submittedName>
</protein>
<feature type="non-terminal residue" evidence="2">
    <location>
        <position position="550"/>
    </location>
</feature>
<evidence type="ECO:0000313" key="3">
    <source>
        <dbReference type="Proteomes" id="UP000803844"/>
    </source>
</evidence>
<feature type="region of interest" description="Disordered" evidence="1">
    <location>
        <begin position="292"/>
        <end position="322"/>
    </location>
</feature>
<dbReference type="AlphaFoldDB" id="A0A9P4Y5I3"/>
<reference evidence="2" key="1">
    <citation type="journal article" date="2020" name="Phytopathology">
        <title>Genome sequence of the chestnut blight fungus Cryphonectria parasitica EP155: A fundamental resource for an archetypical invasive plant pathogen.</title>
        <authorList>
            <person name="Crouch J.A."/>
            <person name="Dawe A."/>
            <person name="Aerts A."/>
            <person name="Barry K."/>
            <person name="Churchill A.C.L."/>
            <person name="Grimwood J."/>
            <person name="Hillman B."/>
            <person name="Milgroom M.G."/>
            <person name="Pangilinan J."/>
            <person name="Smith M."/>
            <person name="Salamov A."/>
            <person name="Schmutz J."/>
            <person name="Yadav J."/>
            <person name="Grigoriev I.V."/>
            <person name="Nuss D."/>
        </authorList>
    </citation>
    <scope>NUCLEOTIDE SEQUENCE</scope>
    <source>
        <strain evidence="2">EP155</strain>
    </source>
</reference>
<proteinExistence type="predicted"/>
<gene>
    <name evidence="2" type="ORF">M406DRAFT_216802</name>
</gene>
<organism evidence="2 3">
    <name type="scientific">Cryphonectria parasitica (strain ATCC 38755 / EP155)</name>
    <dbReference type="NCBI Taxonomy" id="660469"/>
    <lineage>
        <taxon>Eukaryota</taxon>
        <taxon>Fungi</taxon>
        <taxon>Dikarya</taxon>
        <taxon>Ascomycota</taxon>
        <taxon>Pezizomycotina</taxon>
        <taxon>Sordariomycetes</taxon>
        <taxon>Sordariomycetidae</taxon>
        <taxon>Diaporthales</taxon>
        <taxon>Cryphonectriaceae</taxon>
        <taxon>Cryphonectria-Endothia species complex</taxon>
        <taxon>Cryphonectria</taxon>
    </lineage>
</organism>
<dbReference type="OrthoDB" id="420046at2759"/>
<sequence>PQSSPSLVICRNKHWRHISSFHGPWLQLAPEIMEFLAHQNYNHPLPRPIDVAVFYDLLKIRRLVDDATNLAVRAASGLVSLRNLDNSHQAAALGLGFGGSKQPMLSAERRHKLREQATQKLARAYRLDEIACSVSTMQSASSLEDVASLVLKRDPHSLDAKYVHFFHEKIPSRQMAESTSLDALDELIASRPSECEALRTRASIKVFKEDYRGAVQDLTEALNIINVLYRHRSAENWSMELQHYEKNGRRVDIVPDEEQQPSSLEAQILVARAGILLTLACMNVVKPGQQQQKQATADATGNGGGLDTSRSVPSAQTPPAELTAEEKLNETKMLEARKAVKMYAKKALRDYMSYLSNFHYSPNFPTHVADDFAKKVMYSKSKTRWPASTGEPVHAESKHTVYKLNELFVATPPTDLPDLSPSEIAILQKTFDQPTYLASTIEMATYHPLLSDALHSVLLCHVLMQTSPKELLRHAHMVARITRLAEGHPMFHTSRSPARADWVQVVRKCQNWVGLAATWDYLCSPGCLLPLSTSDEPRPKTLPPFVSPEA</sequence>
<dbReference type="RefSeq" id="XP_040777805.1">
    <property type="nucleotide sequence ID" value="XM_040915491.1"/>
</dbReference>